<accession>A0A1M4U0C6</accession>
<reference evidence="2 3" key="1">
    <citation type="submission" date="2016-11" db="EMBL/GenBank/DDBJ databases">
        <authorList>
            <person name="Jaros S."/>
            <person name="Januszkiewicz K."/>
            <person name="Wedrychowicz H."/>
        </authorList>
    </citation>
    <scope>NUCLEOTIDE SEQUENCE [LARGE SCALE GENOMIC DNA]</scope>
    <source>
        <strain evidence="2 3">DSM 44666</strain>
    </source>
</reference>
<name>A0A1M4U0C6_9BACL</name>
<feature type="transmembrane region" description="Helical" evidence="1">
    <location>
        <begin position="78"/>
        <end position="99"/>
    </location>
</feature>
<evidence type="ECO:0000313" key="3">
    <source>
        <dbReference type="Proteomes" id="UP000184476"/>
    </source>
</evidence>
<organism evidence="2 3">
    <name type="scientific">Seinonella peptonophila</name>
    <dbReference type="NCBI Taxonomy" id="112248"/>
    <lineage>
        <taxon>Bacteria</taxon>
        <taxon>Bacillati</taxon>
        <taxon>Bacillota</taxon>
        <taxon>Bacilli</taxon>
        <taxon>Bacillales</taxon>
        <taxon>Thermoactinomycetaceae</taxon>
        <taxon>Seinonella</taxon>
    </lineage>
</organism>
<keyword evidence="1" id="KW-1133">Transmembrane helix</keyword>
<keyword evidence="3" id="KW-1185">Reference proteome</keyword>
<dbReference type="EMBL" id="FQVL01000001">
    <property type="protein sequence ID" value="SHE50231.1"/>
    <property type="molecule type" value="Genomic_DNA"/>
</dbReference>
<keyword evidence="1" id="KW-0812">Transmembrane</keyword>
<dbReference type="AlphaFoldDB" id="A0A1M4U0C6"/>
<evidence type="ECO:0000256" key="1">
    <source>
        <dbReference type="SAM" id="Phobius"/>
    </source>
</evidence>
<dbReference type="STRING" id="112248.SAMN05444392_101743"/>
<evidence type="ECO:0000313" key="2">
    <source>
        <dbReference type="EMBL" id="SHE50231.1"/>
    </source>
</evidence>
<protein>
    <submittedName>
        <fullName evidence="2">Uncharacterized protein</fullName>
    </submittedName>
</protein>
<feature type="transmembrane region" description="Helical" evidence="1">
    <location>
        <begin position="27"/>
        <end position="48"/>
    </location>
</feature>
<sequence length="111" mass="12422">MIIPGALGCLITGIWLAVRTHWGFANYYWVITKSIGNIFAILFGGIFIRKWIHASLEGIFPPGINPLHSPIYLENRTALLVSLIFSLCVLISLVVISYLKPWGKVKKPQKS</sequence>
<keyword evidence="1" id="KW-0472">Membrane</keyword>
<dbReference type="Proteomes" id="UP000184476">
    <property type="component" value="Unassembled WGS sequence"/>
</dbReference>
<gene>
    <name evidence="2" type="ORF">SAMN05444392_101743</name>
</gene>
<proteinExistence type="predicted"/>